<dbReference type="RefSeq" id="WP_151050895.1">
    <property type="nucleotide sequence ID" value="NZ_CP031700.1"/>
</dbReference>
<dbReference type="EMBL" id="CP031700">
    <property type="protein sequence ID" value="QEY26009.1"/>
    <property type="molecule type" value="Genomic_DNA"/>
</dbReference>
<reference evidence="1 2" key="1">
    <citation type="submission" date="2018-08" db="EMBL/GenBank/DDBJ databases">
        <title>Neisseria zalophi ATCC BAA-2455 complete genome.</title>
        <authorList>
            <person name="Veseli I.A."/>
            <person name="Buttler R."/>
            <person name="Mascarenhas dos Santos A.C."/>
            <person name="Pombert J.-F."/>
        </authorList>
    </citation>
    <scope>NUCLEOTIDE SEQUENCE [LARGE SCALE GENOMIC DNA]</scope>
    <source>
        <strain evidence="1 2">ATCC BAA-2455</strain>
    </source>
</reference>
<dbReference type="InterPro" id="IPR028964">
    <property type="entry name" value="Imm8"/>
</dbReference>
<evidence type="ECO:0000313" key="1">
    <source>
        <dbReference type="EMBL" id="QEY26009.1"/>
    </source>
</evidence>
<organism evidence="1 2">
    <name type="scientific">Neisseria zalophi</name>
    <dbReference type="NCBI Taxonomy" id="640030"/>
    <lineage>
        <taxon>Bacteria</taxon>
        <taxon>Pseudomonadati</taxon>
        <taxon>Pseudomonadota</taxon>
        <taxon>Betaproteobacteria</taxon>
        <taxon>Neisseriales</taxon>
        <taxon>Neisseriaceae</taxon>
        <taxon>Neisseria</taxon>
    </lineage>
</organism>
<proteinExistence type="predicted"/>
<dbReference type="KEGG" id="nzl:D0T92_05320"/>
<name>A0A5J6PTM7_9NEIS</name>
<dbReference type="AlphaFoldDB" id="A0A5J6PTM7"/>
<protein>
    <submittedName>
        <fullName evidence="1">Uncharacterized protein</fullName>
    </submittedName>
</protein>
<dbReference type="Pfam" id="PF15586">
    <property type="entry name" value="Imm8"/>
    <property type="match status" value="1"/>
</dbReference>
<sequence>MKAILKDIYSYDIDEKLEDYTPLIADNFGFNIRLIVGEKDLGGEESIDIFLCTPLWLQDNYSKSDIIIGRSYIIVFEFNYKRILSRLKNIIENITGDDWEEIGIKLSQLGLWEFEDYQDCSQ</sequence>
<dbReference type="OrthoDB" id="5521406at2"/>
<gene>
    <name evidence="1" type="ORF">D0T92_05320</name>
</gene>
<keyword evidence="2" id="KW-1185">Reference proteome</keyword>
<dbReference type="Proteomes" id="UP000325713">
    <property type="component" value="Chromosome"/>
</dbReference>
<accession>A0A5J6PTM7</accession>
<evidence type="ECO:0000313" key="2">
    <source>
        <dbReference type="Proteomes" id="UP000325713"/>
    </source>
</evidence>